<protein>
    <submittedName>
        <fullName evidence="2">Polyphosphate polymerase domain-containing protein</fullName>
    </submittedName>
</protein>
<dbReference type="InterPro" id="IPR042267">
    <property type="entry name" value="VTC_sf"/>
</dbReference>
<keyword evidence="3" id="KW-1185">Reference proteome</keyword>
<dbReference type="RefSeq" id="WP_239678749.1">
    <property type="nucleotide sequence ID" value="NZ_CP070499.1"/>
</dbReference>
<evidence type="ECO:0000259" key="1">
    <source>
        <dbReference type="Pfam" id="PF09359"/>
    </source>
</evidence>
<dbReference type="SUPFAM" id="SSF55154">
    <property type="entry name" value="CYTH-like phosphatases"/>
    <property type="match status" value="1"/>
</dbReference>
<evidence type="ECO:0000313" key="2">
    <source>
        <dbReference type="EMBL" id="QSB16525.1"/>
    </source>
</evidence>
<accession>A0A895YKL3</accession>
<evidence type="ECO:0000313" key="3">
    <source>
        <dbReference type="Proteomes" id="UP000662857"/>
    </source>
</evidence>
<dbReference type="CDD" id="cd07750">
    <property type="entry name" value="PolyPPase_VTC_like"/>
    <property type="match status" value="1"/>
</dbReference>
<dbReference type="Proteomes" id="UP000662857">
    <property type="component" value="Chromosome"/>
</dbReference>
<dbReference type="EMBL" id="CP070499">
    <property type="protein sequence ID" value="QSB16525.1"/>
    <property type="molecule type" value="Genomic_DNA"/>
</dbReference>
<reference evidence="2" key="1">
    <citation type="submission" date="2021-02" db="EMBL/GenBank/DDBJ databases">
        <title>Natrosporangium hydrolyticum gen. nov., sp. nov, a haloalkaliphilic actinobacterium from a soda solonchak soil.</title>
        <authorList>
            <person name="Sorokin D.Y."/>
            <person name="Khijniak T.V."/>
            <person name="Zakharycheva A.P."/>
            <person name="Boueva O.V."/>
            <person name="Ariskina E.V."/>
            <person name="Hahnke R.L."/>
            <person name="Bunk B."/>
            <person name="Sproer C."/>
            <person name="Schumann P."/>
            <person name="Evtushenko L.I."/>
            <person name="Kublanov I.V."/>
        </authorList>
    </citation>
    <scope>NUCLEOTIDE SEQUENCE</scope>
    <source>
        <strain evidence="2">DSM 106523</strain>
    </source>
</reference>
<gene>
    <name evidence="2" type="ORF">JQS43_09750</name>
</gene>
<dbReference type="KEGG" id="nhy:JQS43_09750"/>
<proteinExistence type="predicted"/>
<dbReference type="InterPro" id="IPR033469">
    <property type="entry name" value="CYTH-like_dom_sf"/>
</dbReference>
<organism evidence="2 3">
    <name type="scientific">Natronosporangium hydrolyticum</name>
    <dbReference type="NCBI Taxonomy" id="2811111"/>
    <lineage>
        <taxon>Bacteria</taxon>
        <taxon>Bacillati</taxon>
        <taxon>Actinomycetota</taxon>
        <taxon>Actinomycetes</taxon>
        <taxon>Micromonosporales</taxon>
        <taxon>Micromonosporaceae</taxon>
        <taxon>Natronosporangium</taxon>
    </lineage>
</organism>
<feature type="domain" description="VTC" evidence="1">
    <location>
        <begin position="30"/>
        <end position="236"/>
    </location>
</feature>
<dbReference type="Pfam" id="PF09359">
    <property type="entry name" value="VTC"/>
    <property type="match status" value="1"/>
</dbReference>
<name>A0A895YKL3_9ACTN</name>
<dbReference type="Gene3D" id="3.20.100.30">
    <property type="entry name" value="VTC, catalytic tunnel domain"/>
    <property type="match status" value="1"/>
</dbReference>
<sequence length="268" mass="30405">MSVLTVDSPLHTLAPIGLTELLAQAELQTRTDRKYVLPIAELPDFLTAIGSRARVLEIDGTRSFGYESVYFDTPELTSYLLAAHRRRRRFKVRTRTYLDSHQCWLEVKTRGRRGSTVKHRHPYDPAHRAMLAPGRAFVDGVLAGERLTDYHRLRFAPSLTTRYQRSTLFLPDSASRVTIDTELTCHDQAGELAVPHLAIVETKTSSAASDIDRLLRDHRHRPVRISKYGTGMAALHPDLPATPWRRTLRRHFAATPAAHPHPRWLPAS</sequence>
<dbReference type="GO" id="GO:0006799">
    <property type="term" value="P:polyphosphate biosynthetic process"/>
    <property type="evidence" value="ECO:0007669"/>
    <property type="project" value="UniProtKB-ARBA"/>
</dbReference>
<dbReference type="AlphaFoldDB" id="A0A895YKL3"/>
<dbReference type="InterPro" id="IPR018966">
    <property type="entry name" value="VTC_domain"/>
</dbReference>